<proteinExistence type="predicted"/>
<feature type="transmembrane region" description="Helical" evidence="1">
    <location>
        <begin position="226"/>
        <end position="248"/>
    </location>
</feature>
<dbReference type="InterPro" id="IPR038770">
    <property type="entry name" value="Na+/solute_symporter_sf"/>
</dbReference>
<keyword evidence="1" id="KW-0472">Membrane</keyword>
<feature type="transmembrane region" description="Helical" evidence="1">
    <location>
        <begin position="42"/>
        <end position="60"/>
    </location>
</feature>
<evidence type="ECO:0008006" key="4">
    <source>
        <dbReference type="Google" id="ProtNLM"/>
    </source>
</evidence>
<feature type="transmembrane region" description="Helical" evidence="1">
    <location>
        <begin position="72"/>
        <end position="92"/>
    </location>
</feature>
<keyword evidence="1" id="KW-0812">Transmembrane</keyword>
<dbReference type="AlphaFoldDB" id="A0A9X3ZJK3"/>
<name>A0A9X3ZJK3_9HYPH</name>
<dbReference type="EMBL" id="JAPJZI010000001">
    <property type="protein sequence ID" value="MDA5400988.1"/>
    <property type="molecule type" value="Genomic_DNA"/>
</dbReference>
<sequence>MTPVLSVLQFAARHGRWLLVLGLVAGVALPGIAAFMEKQLPIAVALLLFFSALRVGPRQAFGATRDIGQSLYFVLALQLALPIIFVLVLIATDWRSPLAFGLALMLAASPISGSPSLAILLGKDSAPSLRLLIAGTALLPLTTIPVFWMMPDLVAGKSVLGAALRLLLIIGIATAIAFVIRGFFLKNPGPAGLGAIDGLAALTMAIMVVGLMAAVRPALENNPGGLAFNLFIAFVANFGLQASVYLILKRPLPDQSAGIAVCAGNRNIALFLAALPAGVMEPLLLFIGCYQVPMYLTPILLRRFYR</sequence>
<keyword evidence="3" id="KW-1185">Reference proteome</keyword>
<keyword evidence="1" id="KW-1133">Transmembrane helix</keyword>
<dbReference type="RefSeq" id="WP_267992802.1">
    <property type="nucleotide sequence ID" value="NZ_JAPJZI010000001.1"/>
</dbReference>
<accession>A0A9X3ZJK3</accession>
<organism evidence="2 3">
    <name type="scientific">Hoeflea prorocentri</name>
    <dbReference type="NCBI Taxonomy" id="1922333"/>
    <lineage>
        <taxon>Bacteria</taxon>
        <taxon>Pseudomonadati</taxon>
        <taxon>Pseudomonadota</taxon>
        <taxon>Alphaproteobacteria</taxon>
        <taxon>Hyphomicrobiales</taxon>
        <taxon>Rhizobiaceae</taxon>
        <taxon>Hoeflea</taxon>
    </lineage>
</organism>
<evidence type="ECO:0000313" key="3">
    <source>
        <dbReference type="Proteomes" id="UP001151234"/>
    </source>
</evidence>
<feature type="transmembrane region" description="Helical" evidence="1">
    <location>
        <begin position="98"/>
        <end position="122"/>
    </location>
</feature>
<dbReference type="Gene3D" id="1.20.1530.20">
    <property type="match status" value="1"/>
</dbReference>
<feature type="transmembrane region" description="Helical" evidence="1">
    <location>
        <begin position="162"/>
        <end position="184"/>
    </location>
</feature>
<comment type="caution">
    <text evidence="2">The sequence shown here is derived from an EMBL/GenBank/DDBJ whole genome shotgun (WGS) entry which is preliminary data.</text>
</comment>
<gene>
    <name evidence="2" type="ORF">OQ273_20610</name>
</gene>
<feature type="transmembrane region" description="Helical" evidence="1">
    <location>
        <begin position="129"/>
        <end position="150"/>
    </location>
</feature>
<feature type="transmembrane region" description="Helical" evidence="1">
    <location>
        <begin position="191"/>
        <end position="214"/>
    </location>
</feature>
<feature type="transmembrane region" description="Helical" evidence="1">
    <location>
        <begin position="17"/>
        <end position="36"/>
    </location>
</feature>
<reference evidence="2" key="1">
    <citation type="submission" date="2022-11" db="EMBL/GenBank/DDBJ databases">
        <title>Draft genome sequence of Hoeflea poritis E7-10 and Hoeflea prorocentri PM5-8, separated from scleractinian coral Porites lutea and marine dinoflagellate.</title>
        <authorList>
            <person name="Zhang G."/>
            <person name="Wei Q."/>
            <person name="Cai L."/>
        </authorList>
    </citation>
    <scope>NUCLEOTIDE SEQUENCE</scope>
    <source>
        <strain evidence="2">PM5-8</strain>
    </source>
</reference>
<dbReference type="Proteomes" id="UP001151234">
    <property type="component" value="Unassembled WGS sequence"/>
</dbReference>
<evidence type="ECO:0000313" key="2">
    <source>
        <dbReference type="EMBL" id="MDA5400988.1"/>
    </source>
</evidence>
<protein>
    <recommendedName>
        <fullName evidence="4">Na+-dependent transporter</fullName>
    </recommendedName>
</protein>
<evidence type="ECO:0000256" key="1">
    <source>
        <dbReference type="SAM" id="Phobius"/>
    </source>
</evidence>